<dbReference type="EMBL" id="CP002164">
    <property type="protein sequence ID" value="ADL43035.1"/>
    <property type="molecule type" value="Genomic_DNA"/>
</dbReference>
<dbReference type="InterPro" id="IPR006638">
    <property type="entry name" value="Elp3/MiaA/NifB-like_rSAM"/>
</dbReference>
<dbReference type="STRING" id="608506.COB47_1758"/>
<dbReference type="SFLD" id="SFLDG01082">
    <property type="entry name" value="B12-binding_domain_containing"/>
    <property type="match status" value="1"/>
</dbReference>
<dbReference type="GO" id="GO:0003824">
    <property type="term" value="F:catalytic activity"/>
    <property type="evidence" value="ECO:0007669"/>
    <property type="project" value="InterPro"/>
</dbReference>
<dbReference type="SFLD" id="SFLDG01065">
    <property type="entry name" value="anaerobic_coproporphyrinogen-I"/>
    <property type="match status" value="1"/>
</dbReference>
<dbReference type="GO" id="GO:0006779">
    <property type="term" value="P:porphyrin-containing compound biosynthetic process"/>
    <property type="evidence" value="ECO:0007669"/>
    <property type="project" value="TreeGrafter"/>
</dbReference>
<dbReference type="KEGG" id="cob:COB47_1758"/>
<dbReference type="NCBIfam" id="TIGR03994">
    <property type="entry name" value="rSAM_HemZ"/>
    <property type="match status" value="1"/>
</dbReference>
<dbReference type="InterPro" id="IPR023995">
    <property type="entry name" value="HemZ"/>
</dbReference>
<dbReference type="RefSeq" id="WP_013291032.1">
    <property type="nucleotide sequence ID" value="NC_014392.1"/>
</dbReference>
<accession>D9TFR5</accession>
<dbReference type="PROSITE" id="PS51918">
    <property type="entry name" value="RADICAL_SAM"/>
    <property type="match status" value="1"/>
</dbReference>
<name>D9TFR5_CALOO</name>
<dbReference type="Pfam" id="PF04055">
    <property type="entry name" value="Radical_SAM"/>
    <property type="match status" value="1"/>
</dbReference>
<evidence type="ECO:0000259" key="1">
    <source>
        <dbReference type="PROSITE" id="PS51918"/>
    </source>
</evidence>
<dbReference type="eggNOG" id="COG0635">
    <property type="taxonomic scope" value="Bacteria"/>
</dbReference>
<evidence type="ECO:0000313" key="3">
    <source>
        <dbReference type="Proteomes" id="UP000000347"/>
    </source>
</evidence>
<protein>
    <submittedName>
        <fullName evidence="2">Radical SAM domain protein</fullName>
    </submittedName>
</protein>
<dbReference type="Gene3D" id="3.80.30.20">
    <property type="entry name" value="tm_1862 like domain"/>
    <property type="match status" value="1"/>
</dbReference>
<dbReference type="InterPro" id="IPR023404">
    <property type="entry name" value="rSAM_horseshoe"/>
</dbReference>
<evidence type="ECO:0000313" key="2">
    <source>
        <dbReference type="EMBL" id="ADL43035.1"/>
    </source>
</evidence>
<dbReference type="SMART" id="SM00729">
    <property type="entry name" value="Elp3"/>
    <property type="match status" value="1"/>
</dbReference>
<dbReference type="GO" id="GO:0005737">
    <property type="term" value="C:cytoplasm"/>
    <property type="evidence" value="ECO:0007669"/>
    <property type="project" value="TreeGrafter"/>
</dbReference>
<dbReference type="SFLD" id="SFLDF00310">
    <property type="entry name" value="oxygen-independent_coproporphy"/>
    <property type="match status" value="1"/>
</dbReference>
<dbReference type="AlphaFoldDB" id="D9TFR5"/>
<dbReference type="SUPFAM" id="SSF102114">
    <property type="entry name" value="Radical SAM enzymes"/>
    <property type="match status" value="1"/>
</dbReference>
<dbReference type="InterPro" id="IPR007197">
    <property type="entry name" value="rSAM"/>
</dbReference>
<sequence length="488" mass="57051">MLILCEKSFFAKGVEHNLRITYFSNSQRFLYDFQHIIRAFYPGAEVKFGHGGDIHFEAHFEGMKVFLKLQVQDKTIQKDFILVDDEHESKRIFGRNLYDLLKQETKRELPWGILTGIRPTKIVYPLLEQGLKDEEIYKFLQEGYYISDKKSKLLLKVAKNEMNILSKLEPSSACLYIGIPICPTRCLYCSFSCHEMTRQVKSLIGMYTDSLICELEKTYQKIEENKNRIVAVYFGGGCPAVIGIENIKKIFTSLFENLEKDHIREITFEAGRPDTIDEELLQYLVEINQDLNVRFCINPQTSNDNTLKIIGRNHTFEDIKRAFAQAYEYGFKNINSDVILGLPGEDENDYRKTIEDVLKLSPASITIHTLSIKRASLLRFRWDEYKFMNEETVNELLDWTQSILEERGYVPYYMYRQKNMIGNFENVGYCKRGFEGLYNVMIMQEKHNIYACGAKAVSKFVYEGDKIERVFNPADIKLYISRMMNIEI</sequence>
<dbReference type="CDD" id="cd01335">
    <property type="entry name" value="Radical_SAM"/>
    <property type="match status" value="1"/>
</dbReference>
<dbReference type="InterPro" id="IPR034505">
    <property type="entry name" value="Coproporphyrinogen-III_oxidase"/>
</dbReference>
<dbReference type="SFLD" id="SFLDS00029">
    <property type="entry name" value="Radical_SAM"/>
    <property type="match status" value="1"/>
</dbReference>
<feature type="domain" description="Radical SAM core" evidence="1">
    <location>
        <begin position="167"/>
        <end position="407"/>
    </location>
</feature>
<organism evidence="2 3">
    <name type="scientific">Caldicellulosiruptor obsidiansis (strain ATCC BAA-2073 / JCM 16842 / OB47)</name>
    <dbReference type="NCBI Taxonomy" id="608506"/>
    <lineage>
        <taxon>Bacteria</taxon>
        <taxon>Bacillati</taxon>
        <taxon>Bacillota</taxon>
        <taxon>Bacillota incertae sedis</taxon>
        <taxon>Caldicellulosiruptorales</taxon>
        <taxon>Caldicellulosiruptoraceae</taxon>
        <taxon>Caldicellulosiruptor</taxon>
    </lineage>
</organism>
<gene>
    <name evidence="2" type="ordered locus">COB47_1758</name>
</gene>
<dbReference type="PANTHER" id="PTHR13932:SF1">
    <property type="entry name" value="OXYGEN-INDEPENDENT COPROPORPHYRINOGEN-III OXIDASE-LIKE PROTEIN HEMZ"/>
    <property type="match status" value="1"/>
</dbReference>
<dbReference type="InterPro" id="IPR058240">
    <property type="entry name" value="rSAM_sf"/>
</dbReference>
<dbReference type="GO" id="GO:0051539">
    <property type="term" value="F:4 iron, 4 sulfur cluster binding"/>
    <property type="evidence" value="ECO:0007669"/>
    <property type="project" value="TreeGrafter"/>
</dbReference>
<reference evidence="2 3" key="1">
    <citation type="journal article" date="2010" name="J. Bacteriol.">
        <title>Complete genome sequence of the cellulolytic thermophile Caldicellulosiruptor obsidiansis OB47T.</title>
        <authorList>
            <person name="Elkins J.G."/>
            <person name="Lochner A."/>
            <person name="Hamilton-Brehm S.D."/>
            <person name="Davenport K.W."/>
            <person name="Podar M."/>
            <person name="Brown S.D."/>
            <person name="Land M.L."/>
            <person name="Hauser L.J."/>
            <person name="Klingeman D.M."/>
            <person name="Raman B."/>
            <person name="Goodwin L.A."/>
            <person name="Tapia R."/>
            <person name="Meincke L.J."/>
            <person name="Detter J.C."/>
            <person name="Bruce D.C."/>
            <person name="Han C.S."/>
            <person name="Palumbo A.V."/>
            <person name="Cottingham R.W."/>
            <person name="Keller M."/>
            <person name="Graham D.E."/>
        </authorList>
    </citation>
    <scope>NUCLEOTIDE SEQUENCE [LARGE SCALE GENOMIC DNA]</scope>
    <source>
        <strain evidence="3">ATCC BAA-2073 / strain OB47</strain>
    </source>
</reference>
<keyword evidence="3" id="KW-1185">Reference proteome</keyword>
<dbReference type="NCBIfam" id="NF006065">
    <property type="entry name" value="PRK08207.2-4"/>
    <property type="match status" value="1"/>
</dbReference>
<proteinExistence type="predicted"/>
<dbReference type="Proteomes" id="UP000000347">
    <property type="component" value="Chromosome"/>
</dbReference>
<dbReference type="PANTHER" id="PTHR13932">
    <property type="entry name" value="COPROPORPHYRINIGEN III OXIDASE"/>
    <property type="match status" value="1"/>
</dbReference>
<dbReference type="HOGENOM" id="CLU_029256_1_0_9"/>